<dbReference type="AlphaFoldDB" id="A0ABD3MU64"/>
<dbReference type="InterPro" id="IPR019734">
    <property type="entry name" value="TPR_rpt"/>
</dbReference>
<dbReference type="PANTHER" id="PTHR46208:SF1">
    <property type="entry name" value="MITOCHONDRIAL IMPORT RECEPTOR SUBUNIT TOM70"/>
    <property type="match status" value="1"/>
</dbReference>
<evidence type="ECO:0000256" key="12">
    <source>
        <dbReference type="SAM" id="Phobius"/>
    </source>
</evidence>
<name>A0ABD3MU64_9STRA</name>
<reference evidence="13 14" key="1">
    <citation type="submission" date="2024-10" db="EMBL/GenBank/DDBJ databases">
        <title>Updated reference genomes for cyclostephanoid diatoms.</title>
        <authorList>
            <person name="Roberts W.R."/>
            <person name="Alverson A.J."/>
        </authorList>
    </citation>
    <scope>NUCLEOTIDE SEQUENCE [LARGE SCALE GENOMIC DNA]</scope>
    <source>
        <strain evidence="13 14">AJA232-27</strain>
    </source>
</reference>
<evidence type="ECO:0000256" key="3">
    <source>
        <dbReference type="ARBA" id="ARBA00022737"/>
    </source>
</evidence>
<evidence type="ECO:0000313" key="13">
    <source>
        <dbReference type="EMBL" id="KAL3767495.1"/>
    </source>
</evidence>
<dbReference type="SUPFAM" id="SSF48452">
    <property type="entry name" value="TPR-like"/>
    <property type="match status" value="2"/>
</dbReference>
<comment type="similarity">
    <text evidence="9">Belongs to the Tom70 family.</text>
</comment>
<dbReference type="InterPro" id="IPR011990">
    <property type="entry name" value="TPR-like_helical_dom_sf"/>
</dbReference>
<dbReference type="PROSITE" id="PS50005">
    <property type="entry name" value="TPR"/>
    <property type="match status" value="2"/>
</dbReference>
<evidence type="ECO:0000256" key="1">
    <source>
        <dbReference type="ARBA" id="ARBA00004572"/>
    </source>
</evidence>
<dbReference type="Gene3D" id="1.25.40.10">
    <property type="entry name" value="Tetratricopeptide repeat domain"/>
    <property type="match status" value="2"/>
</dbReference>
<gene>
    <name evidence="13" type="ORF">ACHAWU_000158</name>
</gene>
<dbReference type="SMART" id="SM00028">
    <property type="entry name" value="TPR"/>
    <property type="match status" value="7"/>
</dbReference>
<evidence type="ECO:0000256" key="4">
    <source>
        <dbReference type="ARBA" id="ARBA00022787"/>
    </source>
</evidence>
<accession>A0ABD3MU64</accession>
<feature type="repeat" description="TPR" evidence="10">
    <location>
        <begin position="349"/>
        <end position="382"/>
    </location>
</feature>
<evidence type="ECO:0000256" key="2">
    <source>
        <dbReference type="ARBA" id="ARBA00022692"/>
    </source>
</evidence>
<evidence type="ECO:0000256" key="10">
    <source>
        <dbReference type="PROSITE-ProRule" id="PRU00339"/>
    </source>
</evidence>
<keyword evidence="6 12" id="KW-1133">Transmembrane helix</keyword>
<evidence type="ECO:0000313" key="14">
    <source>
        <dbReference type="Proteomes" id="UP001530293"/>
    </source>
</evidence>
<evidence type="ECO:0008006" key="15">
    <source>
        <dbReference type="Google" id="ProtNLM"/>
    </source>
</evidence>
<keyword evidence="7" id="KW-0496">Mitochondrion</keyword>
<keyword evidence="2 12" id="KW-0812">Transmembrane</keyword>
<evidence type="ECO:0000256" key="6">
    <source>
        <dbReference type="ARBA" id="ARBA00022989"/>
    </source>
</evidence>
<feature type="transmembrane region" description="Helical" evidence="12">
    <location>
        <begin position="12"/>
        <end position="30"/>
    </location>
</feature>
<evidence type="ECO:0000256" key="5">
    <source>
        <dbReference type="ARBA" id="ARBA00022803"/>
    </source>
</evidence>
<evidence type="ECO:0000256" key="11">
    <source>
        <dbReference type="SAM" id="MobiDB-lite"/>
    </source>
</evidence>
<dbReference type="Pfam" id="PF13432">
    <property type="entry name" value="TPR_16"/>
    <property type="match status" value="1"/>
</dbReference>
<feature type="compositionally biased region" description="Low complexity" evidence="11">
    <location>
        <begin position="64"/>
        <end position="94"/>
    </location>
</feature>
<evidence type="ECO:0000256" key="9">
    <source>
        <dbReference type="ARBA" id="ARBA00038030"/>
    </source>
</evidence>
<keyword evidence="14" id="KW-1185">Reference proteome</keyword>
<organism evidence="13 14">
    <name type="scientific">Discostella pseudostelligera</name>
    <dbReference type="NCBI Taxonomy" id="259834"/>
    <lineage>
        <taxon>Eukaryota</taxon>
        <taxon>Sar</taxon>
        <taxon>Stramenopiles</taxon>
        <taxon>Ochrophyta</taxon>
        <taxon>Bacillariophyta</taxon>
        <taxon>Coscinodiscophyceae</taxon>
        <taxon>Thalassiosirophycidae</taxon>
        <taxon>Stephanodiscales</taxon>
        <taxon>Stephanodiscaceae</taxon>
        <taxon>Discostella</taxon>
    </lineage>
</organism>
<comment type="subcellular location">
    <subcellularLocation>
        <location evidence="1">Mitochondrion outer membrane</location>
        <topology evidence="1">Single-pass membrane protein</topology>
    </subcellularLocation>
</comment>
<dbReference type="Proteomes" id="UP001530293">
    <property type="component" value="Unassembled WGS sequence"/>
</dbReference>
<keyword evidence="8 12" id="KW-0472">Membrane</keyword>
<dbReference type="GO" id="GO:0005741">
    <property type="term" value="C:mitochondrial outer membrane"/>
    <property type="evidence" value="ECO:0007669"/>
    <property type="project" value="UniProtKB-SubCell"/>
</dbReference>
<proteinExistence type="inferred from homology"/>
<comment type="caution">
    <text evidence="13">The sequence shown here is derived from an EMBL/GenBank/DDBJ whole genome shotgun (WGS) entry which is preliminary data.</text>
</comment>
<keyword evidence="4" id="KW-1000">Mitochondrion outer membrane</keyword>
<keyword evidence="3" id="KW-0677">Repeat</keyword>
<feature type="repeat" description="TPR" evidence="10">
    <location>
        <begin position="545"/>
        <end position="578"/>
    </location>
</feature>
<dbReference type="PANTHER" id="PTHR46208">
    <property type="entry name" value="MITOCHONDRIAL IMPORT RECEPTOR SUBUNIT TOM70"/>
    <property type="match status" value="1"/>
</dbReference>
<feature type="region of interest" description="Disordered" evidence="11">
    <location>
        <begin position="31"/>
        <end position="108"/>
    </location>
</feature>
<dbReference type="EMBL" id="JALLBG020000075">
    <property type="protein sequence ID" value="KAL3767495.1"/>
    <property type="molecule type" value="Genomic_DNA"/>
</dbReference>
<keyword evidence="5 10" id="KW-0802">TPR repeat</keyword>
<protein>
    <recommendedName>
        <fullName evidence="15">Mitochondrial import receptor subunit TOM70</fullName>
    </recommendedName>
</protein>
<evidence type="ECO:0000256" key="8">
    <source>
        <dbReference type="ARBA" id="ARBA00023136"/>
    </source>
</evidence>
<evidence type="ECO:0000256" key="7">
    <source>
        <dbReference type="ARBA" id="ARBA00023128"/>
    </source>
</evidence>
<sequence length="689" mass="76516">MGSNSNHHQTTYIVIGLAAIATAAALWYATSTSSSEGRRNKSSKSVSQAKKGDDDKSNVAATTPRSRSSAPTDAAAAAASSPPSSSDAATVATTISTKSPSSTYDDDDKALHRRIEEIDRAGKALFKDKKFMEAAETFTEALDLIQEKRGIIVNDSNDSSKSSSSSLTRQVITLMNNRSAMYEKANQPDLALSDCDAVLSLDPTHSKARTRRLRILESQSRHAEALVEVCALQLKFMNDNRDKLRLGLPPTGHPPVSQSKIEELVTFIQPEEMKRAEEMMSSKSIQERALPSVYTITQLLKSFSGYNKWMGEAAKGGTVGKFTSQLEDLLDHVPRSSTVAFVDNVATKATLLLQRGRRYAFEKEFNKAVKDFDEAFALVEDVTGKDEENHNEIKAGIRQAMDMEDYARLLEWSGMCNHLRYELKVALECYERCSELEPENTELLVKRAGVKMDGWQHDDADTLFSEALAINPTASDALLHRANLRMLQQRVSDSQTDLETCIRLYPNNMLARLRLATVYMAMAKEDMDGAKRMLDQAEEYDPDSSEVHCYRGELHFARGEFVDAMGDFEKAMECDPYNPTPYVNAALAVVNTPPANGSMVPDFPKAIKLLEKAIEVDPMMHGAYVQLGQMKLSMATNLTKAKEVVELYDRGLEYCRTPEEIKDICSMRILTVAQIDAAHALQMETLNMQ</sequence>